<keyword evidence="1" id="KW-0677">Repeat</keyword>
<dbReference type="EMBL" id="SDMK01000005">
    <property type="protein sequence ID" value="RXS93408.1"/>
    <property type="molecule type" value="Genomic_DNA"/>
</dbReference>
<keyword evidence="6" id="KW-1185">Reference proteome</keyword>
<evidence type="ECO:0000256" key="1">
    <source>
        <dbReference type="ARBA" id="ARBA00022737"/>
    </source>
</evidence>
<sequence>MYLQGETVRRLPAFVYCVSKAQRLSSSVMKFPQRLSLLFYGALLIAAPLFAQTSTDPASARQSEIATHARKAQEYLREKKPELAIPELEAWAKLDPQNVDVQANLGVLLFFRGDYAGAVPHLKQAVMLQRSLVKIQGLLGIAEHNTGDMASARTDMEAAFPQITETKFKTQLGLAMVELYSASGELDKAAAIVAELRKSDPENVEVIYAAYRIHSDLAAESIVSLSLVDPDSPQMHQVMAHEETREGKTNEAIAEYRKAIALNPHLPGVHFELAELLNTSSDPKLKQEAIAEYQNALQQNPGDAKSLERLGDIAATKNDWPQAKTDYEKAVALRPDSADASFGLAKAYIALDQKDKALPLLERVVQLDPTNATAHYRLSTLFREQGRTEQARAELEQFQKYRQMKDKLRAMYKELQIQPDQIRDDPKDDEPVQKQ</sequence>
<proteinExistence type="predicted"/>
<evidence type="ECO:0000313" key="6">
    <source>
        <dbReference type="Proteomes" id="UP000290253"/>
    </source>
</evidence>
<dbReference type="PANTHER" id="PTHR44858:SF17">
    <property type="match status" value="1"/>
</dbReference>
<dbReference type="PROSITE" id="PS50005">
    <property type="entry name" value="TPR"/>
    <property type="match status" value="3"/>
</dbReference>
<protein>
    <submittedName>
        <fullName evidence="5">Tetratricopeptide repeat protein</fullName>
    </submittedName>
</protein>
<feature type="repeat" description="TPR" evidence="3">
    <location>
        <begin position="338"/>
        <end position="371"/>
    </location>
</feature>
<reference evidence="5 6" key="1">
    <citation type="journal article" date="2016" name="Int. J. Syst. Evol. Microbiol.">
        <title>Acidipila dinghuensis sp. nov., an acidobacterium isolated from forest soil.</title>
        <authorList>
            <person name="Jiang Y.W."/>
            <person name="Wang J."/>
            <person name="Chen M.H."/>
            <person name="Lv Y.Y."/>
            <person name="Qiu L.H."/>
        </authorList>
    </citation>
    <scope>NUCLEOTIDE SEQUENCE [LARGE SCALE GENOMIC DNA]</scope>
    <source>
        <strain evidence="5 6">DHOF10</strain>
    </source>
</reference>
<feature type="region of interest" description="Disordered" evidence="4">
    <location>
        <begin position="415"/>
        <end position="435"/>
    </location>
</feature>
<feature type="repeat" description="TPR" evidence="3">
    <location>
        <begin position="304"/>
        <end position="337"/>
    </location>
</feature>
<dbReference type="OrthoDB" id="113766at2"/>
<dbReference type="InterPro" id="IPR011990">
    <property type="entry name" value="TPR-like_helical_dom_sf"/>
</dbReference>
<evidence type="ECO:0000256" key="2">
    <source>
        <dbReference type="ARBA" id="ARBA00022803"/>
    </source>
</evidence>
<organism evidence="5 6">
    <name type="scientific">Silvibacterium dinghuense</name>
    <dbReference type="NCBI Taxonomy" id="1560006"/>
    <lineage>
        <taxon>Bacteria</taxon>
        <taxon>Pseudomonadati</taxon>
        <taxon>Acidobacteriota</taxon>
        <taxon>Terriglobia</taxon>
        <taxon>Terriglobales</taxon>
        <taxon>Acidobacteriaceae</taxon>
        <taxon>Silvibacterium</taxon>
    </lineage>
</organism>
<dbReference type="AlphaFoldDB" id="A0A4V1NUU0"/>
<dbReference type="PANTHER" id="PTHR44858">
    <property type="entry name" value="TETRATRICOPEPTIDE REPEAT PROTEIN 6"/>
    <property type="match status" value="1"/>
</dbReference>
<dbReference type="SMART" id="SM00028">
    <property type="entry name" value="TPR"/>
    <property type="match status" value="6"/>
</dbReference>
<dbReference type="Gene3D" id="1.25.40.10">
    <property type="entry name" value="Tetratricopeptide repeat domain"/>
    <property type="match status" value="3"/>
</dbReference>
<comment type="caution">
    <text evidence="5">The sequence shown here is derived from an EMBL/GenBank/DDBJ whole genome shotgun (WGS) entry which is preliminary data.</text>
</comment>
<gene>
    <name evidence="5" type="ORF">ESZ00_18865</name>
</gene>
<dbReference type="Proteomes" id="UP000290253">
    <property type="component" value="Unassembled WGS sequence"/>
</dbReference>
<evidence type="ECO:0000256" key="4">
    <source>
        <dbReference type="SAM" id="MobiDB-lite"/>
    </source>
</evidence>
<dbReference type="InterPro" id="IPR050498">
    <property type="entry name" value="Ycf3"/>
</dbReference>
<name>A0A4V1NUU0_9BACT</name>
<feature type="repeat" description="TPR" evidence="3">
    <location>
        <begin position="233"/>
        <end position="266"/>
    </location>
</feature>
<dbReference type="Pfam" id="PF13174">
    <property type="entry name" value="TPR_6"/>
    <property type="match status" value="1"/>
</dbReference>
<dbReference type="InterPro" id="IPR019734">
    <property type="entry name" value="TPR_rpt"/>
</dbReference>
<keyword evidence="2 3" id="KW-0802">TPR repeat</keyword>
<evidence type="ECO:0000313" key="5">
    <source>
        <dbReference type="EMBL" id="RXS93408.1"/>
    </source>
</evidence>
<dbReference type="Pfam" id="PF13432">
    <property type="entry name" value="TPR_16"/>
    <property type="match status" value="2"/>
</dbReference>
<feature type="compositionally biased region" description="Basic and acidic residues" evidence="4">
    <location>
        <begin position="421"/>
        <end position="435"/>
    </location>
</feature>
<dbReference type="SUPFAM" id="SSF48452">
    <property type="entry name" value="TPR-like"/>
    <property type="match status" value="2"/>
</dbReference>
<dbReference type="Pfam" id="PF13414">
    <property type="entry name" value="TPR_11"/>
    <property type="match status" value="1"/>
</dbReference>
<accession>A0A4V1NUU0</accession>
<evidence type="ECO:0000256" key="3">
    <source>
        <dbReference type="PROSITE-ProRule" id="PRU00339"/>
    </source>
</evidence>